<dbReference type="GO" id="GO:0062193">
    <property type="term" value="F:D-ribose pyranase activity"/>
    <property type="evidence" value="ECO:0007669"/>
    <property type="project" value="UniProtKB-EC"/>
</dbReference>
<dbReference type="RefSeq" id="WP_054302665.1">
    <property type="nucleotide sequence ID" value="NZ_QBKP01000015.1"/>
</dbReference>
<dbReference type="OrthoDB" id="7947972at2"/>
<dbReference type="InterPro" id="IPR050443">
    <property type="entry name" value="RbsD/FucU_mutarotase"/>
</dbReference>
<dbReference type="Proteomes" id="UP000244224">
    <property type="component" value="Unassembled WGS sequence"/>
</dbReference>
<proteinExistence type="predicted"/>
<dbReference type="InterPro" id="IPR007721">
    <property type="entry name" value="RbsD_FucU"/>
</dbReference>
<comment type="caution">
    <text evidence="4">The sequence shown here is derived from an EMBL/GenBank/DDBJ whole genome shotgun (WGS) entry which is preliminary data.</text>
</comment>
<evidence type="ECO:0000256" key="3">
    <source>
        <dbReference type="ARBA" id="ARBA00036324"/>
    </source>
</evidence>
<name>A0A2T6ASJ6_9RHOB</name>
<dbReference type="PANTHER" id="PTHR31690:SF4">
    <property type="entry name" value="FUCOSE MUTAROTASE"/>
    <property type="match status" value="1"/>
</dbReference>
<protein>
    <submittedName>
        <fullName evidence="4">L-fucose mutarotase</fullName>
    </submittedName>
</protein>
<gene>
    <name evidence="4" type="ORF">C8N34_11542</name>
</gene>
<keyword evidence="5" id="KW-1185">Reference proteome</keyword>
<reference evidence="4 5" key="1">
    <citation type="submission" date="2018-04" db="EMBL/GenBank/DDBJ databases">
        <title>Genomic Encyclopedia of Archaeal and Bacterial Type Strains, Phase II (KMG-II): from individual species to whole genera.</title>
        <authorList>
            <person name="Goeker M."/>
        </authorList>
    </citation>
    <scope>NUCLEOTIDE SEQUENCE [LARGE SCALE GENOMIC DNA]</scope>
    <source>
        <strain evidence="4 5">DSM 21823</strain>
    </source>
</reference>
<sequence>MLIGLPALLGPEMLFTLRAMGHGDEIALVDANYPALSHAQRLIRADGHGMIAVLSAILAVLPLDRDVPAPILRAALNNDPAQAGDIHHRIDATCADLAPDHAVAPLEGAALYPRIRAAHAIIATGEPELYGNVILRKGVIGPQDRPVSPRR</sequence>
<dbReference type="Gene3D" id="3.40.1650.10">
    <property type="entry name" value="RbsD-like domain"/>
    <property type="match status" value="1"/>
</dbReference>
<dbReference type="SUPFAM" id="SSF102546">
    <property type="entry name" value="RbsD-like"/>
    <property type="match status" value="1"/>
</dbReference>
<comment type="catalytic activity">
    <reaction evidence="1">
        <text>beta-D-ribopyranose = beta-D-ribofuranose</text>
        <dbReference type="Rhea" id="RHEA:25432"/>
        <dbReference type="ChEBI" id="CHEBI:27476"/>
        <dbReference type="ChEBI" id="CHEBI:47002"/>
        <dbReference type="EC" id="5.4.99.62"/>
    </reaction>
</comment>
<accession>A0A2T6ASJ6</accession>
<dbReference type="Pfam" id="PF05025">
    <property type="entry name" value="RbsD_FucU"/>
    <property type="match status" value="1"/>
</dbReference>
<evidence type="ECO:0000256" key="1">
    <source>
        <dbReference type="ARBA" id="ARBA00000223"/>
    </source>
</evidence>
<evidence type="ECO:0000256" key="2">
    <source>
        <dbReference type="ARBA" id="ARBA00023235"/>
    </source>
</evidence>
<dbReference type="GO" id="GO:0036373">
    <property type="term" value="F:L-fucose mutarotase activity"/>
    <property type="evidence" value="ECO:0007669"/>
    <property type="project" value="UniProtKB-EC"/>
</dbReference>
<evidence type="ECO:0000313" key="5">
    <source>
        <dbReference type="Proteomes" id="UP000244224"/>
    </source>
</evidence>
<keyword evidence="2" id="KW-0413">Isomerase</keyword>
<dbReference type="EMBL" id="QBKP01000015">
    <property type="protein sequence ID" value="PTX46787.1"/>
    <property type="molecule type" value="Genomic_DNA"/>
</dbReference>
<dbReference type="AlphaFoldDB" id="A0A2T6ASJ6"/>
<dbReference type="GO" id="GO:0006004">
    <property type="term" value="P:fucose metabolic process"/>
    <property type="evidence" value="ECO:0007669"/>
    <property type="project" value="TreeGrafter"/>
</dbReference>
<evidence type="ECO:0000313" key="4">
    <source>
        <dbReference type="EMBL" id="PTX46787.1"/>
    </source>
</evidence>
<organism evidence="4 5">
    <name type="scientific">Gemmobacter caeni</name>
    <dbReference type="NCBI Taxonomy" id="589035"/>
    <lineage>
        <taxon>Bacteria</taxon>
        <taxon>Pseudomonadati</taxon>
        <taxon>Pseudomonadota</taxon>
        <taxon>Alphaproteobacteria</taxon>
        <taxon>Rhodobacterales</taxon>
        <taxon>Paracoccaceae</taxon>
        <taxon>Gemmobacter</taxon>
    </lineage>
</organism>
<dbReference type="InterPro" id="IPR023750">
    <property type="entry name" value="RbsD-like_sf"/>
</dbReference>
<dbReference type="GO" id="GO:0042806">
    <property type="term" value="F:fucose binding"/>
    <property type="evidence" value="ECO:0007669"/>
    <property type="project" value="TreeGrafter"/>
</dbReference>
<dbReference type="PANTHER" id="PTHR31690">
    <property type="entry name" value="FUCOSE MUTAROTASE"/>
    <property type="match status" value="1"/>
</dbReference>
<comment type="catalytic activity">
    <reaction evidence="3">
        <text>alpha-L-fucose = beta-L-fucose</text>
        <dbReference type="Rhea" id="RHEA:25580"/>
        <dbReference type="ChEBI" id="CHEBI:42548"/>
        <dbReference type="ChEBI" id="CHEBI:42589"/>
        <dbReference type="EC" id="5.1.3.29"/>
    </reaction>
</comment>